<gene>
    <name evidence="1" type="ORF">UFOPK3564_00546</name>
</gene>
<dbReference type="EMBL" id="CAFBMK010000018">
    <property type="protein sequence ID" value="CAB4900569.1"/>
    <property type="molecule type" value="Genomic_DNA"/>
</dbReference>
<protein>
    <submittedName>
        <fullName evidence="1">Unannotated protein</fullName>
    </submittedName>
</protein>
<organism evidence="1">
    <name type="scientific">freshwater metagenome</name>
    <dbReference type="NCBI Taxonomy" id="449393"/>
    <lineage>
        <taxon>unclassified sequences</taxon>
        <taxon>metagenomes</taxon>
        <taxon>ecological metagenomes</taxon>
    </lineage>
</organism>
<sequence length="119" mass="13014">MNAPFRAPLGPCALLEVATLDTPQGTSTVVCWMNPLSRWHIVELLDDQTALDTGPLGPRDHLEHAVSVALDYCEQKRRYLAGHAPDPAGGARRIEHYRLPPAALRHSLSPQTSLLDLCA</sequence>
<proteinExistence type="predicted"/>
<dbReference type="AlphaFoldDB" id="A0A6J7GB66"/>
<name>A0A6J7GB66_9ZZZZ</name>
<reference evidence="1" key="1">
    <citation type="submission" date="2020-05" db="EMBL/GenBank/DDBJ databases">
        <authorList>
            <person name="Chiriac C."/>
            <person name="Salcher M."/>
            <person name="Ghai R."/>
            <person name="Kavagutti S V."/>
        </authorList>
    </citation>
    <scope>NUCLEOTIDE SEQUENCE</scope>
</reference>
<evidence type="ECO:0000313" key="1">
    <source>
        <dbReference type="EMBL" id="CAB4900569.1"/>
    </source>
</evidence>
<accession>A0A6J7GB66</accession>